<dbReference type="PaxDb" id="214684-Q5KIK4"/>
<dbReference type="InParanoid" id="Q5KIK4"/>
<dbReference type="RefSeq" id="XP_570665.1">
    <property type="nucleotide sequence ID" value="XM_570665.1"/>
</dbReference>
<name>Q5KIK4_CRYD1</name>
<reference evidence="1 2" key="1">
    <citation type="journal article" date="2005" name="Science">
        <title>The genome of the basidiomycetous yeast and human pathogen Cryptococcus neoformans.</title>
        <authorList>
            <person name="Loftus B.J."/>
            <person name="Fung E."/>
            <person name="Roncaglia P."/>
            <person name="Rowley D."/>
            <person name="Amedeo P."/>
            <person name="Bruno D."/>
            <person name="Vamathevan J."/>
            <person name="Miranda M."/>
            <person name="Anderson I.J."/>
            <person name="Fraser J.A."/>
            <person name="Allen J.E."/>
            <person name="Bosdet I.E."/>
            <person name="Brent M.R."/>
            <person name="Chiu R."/>
            <person name="Doering T.L."/>
            <person name="Donlin M.J."/>
            <person name="D'Souza C.A."/>
            <person name="Fox D.S."/>
            <person name="Grinberg V."/>
            <person name="Fu J."/>
            <person name="Fukushima M."/>
            <person name="Haas B.J."/>
            <person name="Huang J.C."/>
            <person name="Janbon G."/>
            <person name="Jones S.J."/>
            <person name="Koo H.L."/>
            <person name="Krzywinski M.I."/>
            <person name="Kwon-Chung J.K."/>
            <person name="Lengeler K.B."/>
            <person name="Maiti R."/>
            <person name="Marra M.A."/>
            <person name="Marra R.E."/>
            <person name="Mathewson C.A."/>
            <person name="Mitchell T.G."/>
            <person name="Pertea M."/>
            <person name="Riggs F.R."/>
            <person name="Salzberg S.L."/>
            <person name="Schein J.E."/>
            <person name="Shvartsbeyn A."/>
            <person name="Shin H."/>
            <person name="Shumway M."/>
            <person name="Specht C.A."/>
            <person name="Suh B.B."/>
            <person name="Tenney A."/>
            <person name="Utterback T.R."/>
            <person name="Wickes B.L."/>
            <person name="Wortman J.R."/>
            <person name="Wye N.H."/>
            <person name="Kronstad J.W."/>
            <person name="Lodge J.K."/>
            <person name="Heitman J."/>
            <person name="Davis R.W."/>
            <person name="Fraser C.M."/>
            <person name="Hyman R.W."/>
        </authorList>
    </citation>
    <scope>NUCLEOTIDE SEQUENCE [LARGE SCALE GENOMIC DNA]</scope>
    <source>
        <strain evidence="2">JEC21 / ATCC MYA-565</strain>
    </source>
</reference>
<protein>
    <submittedName>
        <fullName evidence="1">Expressed protein</fullName>
    </submittedName>
</protein>
<sequence>MLEDDKRSRRRAQFARFFKDCQQNSKYSTFTRAPEKREHGTTVRASVPLPLYQLTVALYDFGHQRNVCSVYEICDNFDISSEEGSHIAGCP</sequence>
<keyword evidence="2" id="KW-1185">Reference proteome</keyword>
<dbReference type="KEGG" id="cne:CND02640"/>
<organism evidence="1 2">
    <name type="scientific">Cryptococcus deneoformans (strain JEC21 / ATCC MYA-565)</name>
    <name type="common">Cryptococcus neoformans var. neoformans serotype D</name>
    <dbReference type="NCBI Taxonomy" id="214684"/>
    <lineage>
        <taxon>Eukaryota</taxon>
        <taxon>Fungi</taxon>
        <taxon>Dikarya</taxon>
        <taxon>Basidiomycota</taxon>
        <taxon>Agaricomycotina</taxon>
        <taxon>Tremellomycetes</taxon>
        <taxon>Tremellales</taxon>
        <taxon>Cryptococcaceae</taxon>
        <taxon>Cryptococcus</taxon>
        <taxon>Cryptococcus neoformans species complex</taxon>
    </lineage>
</organism>
<dbReference type="GeneID" id="3257302"/>
<proteinExistence type="predicted"/>
<gene>
    <name evidence="1" type="ordered locus">CND02640</name>
</gene>
<dbReference type="AlphaFoldDB" id="Q5KIK4"/>
<dbReference type="HOGENOM" id="CLU_2426971_0_0_1"/>
<dbReference type="VEuPathDB" id="FungiDB:CND02640"/>
<dbReference type="EMBL" id="AE017344">
    <property type="protein sequence ID" value="AAW43358.1"/>
    <property type="molecule type" value="Genomic_DNA"/>
</dbReference>
<evidence type="ECO:0000313" key="2">
    <source>
        <dbReference type="Proteomes" id="UP000002149"/>
    </source>
</evidence>
<dbReference type="Proteomes" id="UP000002149">
    <property type="component" value="Chromosome 4"/>
</dbReference>
<evidence type="ECO:0000313" key="1">
    <source>
        <dbReference type="EMBL" id="AAW43358.1"/>
    </source>
</evidence>
<accession>Q5KIK4</accession>